<protein>
    <submittedName>
        <fullName evidence="3">DUF667 domain-containing protein</fullName>
    </submittedName>
</protein>
<evidence type="ECO:0000313" key="4">
    <source>
        <dbReference type="Proteomes" id="UP001054837"/>
    </source>
</evidence>
<dbReference type="Proteomes" id="UP001054837">
    <property type="component" value="Unassembled WGS sequence"/>
</dbReference>
<organism evidence="3 4">
    <name type="scientific">Caerostris darwini</name>
    <dbReference type="NCBI Taxonomy" id="1538125"/>
    <lineage>
        <taxon>Eukaryota</taxon>
        <taxon>Metazoa</taxon>
        <taxon>Ecdysozoa</taxon>
        <taxon>Arthropoda</taxon>
        <taxon>Chelicerata</taxon>
        <taxon>Arachnida</taxon>
        <taxon>Araneae</taxon>
        <taxon>Araneomorphae</taxon>
        <taxon>Entelegynae</taxon>
        <taxon>Araneoidea</taxon>
        <taxon>Araneidae</taxon>
        <taxon>Caerostris</taxon>
    </lineage>
</organism>
<accession>A0AAV4VNB9</accession>
<dbReference type="AlphaFoldDB" id="A0AAV4VNB9"/>
<gene>
    <name evidence="3" type="primary">AVEN_226147_1</name>
    <name evidence="3" type="ORF">CDAR_268441</name>
</gene>
<feature type="compositionally biased region" description="Basic and acidic residues" evidence="1">
    <location>
        <begin position="428"/>
        <end position="437"/>
    </location>
</feature>
<comment type="caution">
    <text evidence="3">The sequence shown here is derived from an EMBL/GenBank/DDBJ whole genome shotgun (WGS) entry which is preliminary data.</text>
</comment>
<evidence type="ECO:0000259" key="2">
    <source>
        <dbReference type="Pfam" id="PF05018"/>
    </source>
</evidence>
<reference evidence="3 4" key="1">
    <citation type="submission" date="2021-06" db="EMBL/GenBank/DDBJ databases">
        <title>Caerostris darwini draft genome.</title>
        <authorList>
            <person name="Kono N."/>
            <person name="Arakawa K."/>
        </authorList>
    </citation>
    <scope>NUCLEOTIDE SEQUENCE [LARGE SCALE GENOMIC DNA]</scope>
</reference>
<feature type="region of interest" description="Disordered" evidence="1">
    <location>
        <begin position="411"/>
        <end position="437"/>
    </location>
</feature>
<sequence>MSQNACKSQRYHEIFSPNNQGILTQWKLHPSTRKLYDYGLKTFVYCLNGKSRTAMMSWTKGKSNANLSHPILVFQIYIPMKPNISIDIGLINFNSMRKRITLSTNLKKKRITVLSISLPLCIQEEGTWTHLLVDVEDAVCHTWKKEELRSIDSIQVCGMCNVKRIFTLRKDSVYKHEGLWLINYGILPKQMSLARNISQTYISVICSEDASSDATEDVDCLKPCLSEPTITNWNASYMSRNGSSVQNGTATKSKSALLRPQIGPRKIHQKSLTKNRKNHQSFGNEMILEEENDDVGVLNVSMPPRSCFSDPFCRADIESSNGYSQDTVLCDMKESEVHPSSCLEIVPYHPPIRNKNPQLNLTHADARNEFFNTNHIEDEFQNLSCSEKYQQDTNDSDDFNWAAYLGRECGEGSSRTMGGAMPQASNLEDERLSSEDI</sequence>
<proteinExistence type="predicted"/>
<evidence type="ECO:0000256" key="1">
    <source>
        <dbReference type="SAM" id="MobiDB-lite"/>
    </source>
</evidence>
<keyword evidence="4" id="KW-1185">Reference proteome</keyword>
<dbReference type="InterPro" id="IPR007714">
    <property type="entry name" value="CFA20_dom"/>
</dbReference>
<dbReference type="InterPro" id="IPR040441">
    <property type="entry name" value="CFA20/CFAP20DC"/>
</dbReference>
<name>A0AAV4VNB9_9ARAC</name>
<dbReference type="EMBL" id="BPLQ01013262">
    <property type="protein sequence ID" value="GIY70998.1"/>
    <property type="molecule type" value="Genomic_DNA"/>
</dbReference>
<feature type="domain" description="CFA20" evidence="2">
    <location>
        <begin position="1"/>
        <end position="177"/>
    </location>
</feature>
<evidence type="ECO:0000313" key="3">
    <source>
        <dbReference type="EMBL" id="GIY70998.1"/>
    </source>
</evidence>
<dbReference type="Pfam" id="PF05018">
    <property type="entry name" value="CFA20_dom"/>
    <property type="match status" value="1"/>
</dbReference>
<dbReference type="PANTHER" id="PTHR12458">
    <property type="entry name" value="ORF PROTEIN"/>
    <property type="match status" value="1"/>
</dbReference>